<reference evidence="9" key="1">
    <citation type="journal article" date="2018" name="PLoS ONE">
        <title>Chinook salmon (Oncorhynchus tshawytscha) genome and transcriptome.</title>
        <authorList>
            <person name="Christensen K.A."/>
            <person name="Leong J.S."/>
            <person name="Sakhrani D."/>
            <person name="Biagi C.A."/>
            <person name="Minkley D.R."/>
            <person name="Withler R.E."/>
            <person name="Rondeau E.B."/>
            <person name="Koop B.F."/>
            <person name="Devlin R.H."/>
        </authorList>
    </citation>
    <scope>NUCLEOTIDE SEQUENCE [LARGE SCALE GENOMIC DNA]</scope>
</reference>
<dbReference type="GO" id="GO:0005085">
    <property type="term" value="F:guanyl-nucleotide exchange factor activity"/>
    <property type="evidence" value="ECO:0007669"/>
    <property type="project" value="UniProtKB-KW"/>
</dbReference>
<reference evidence="8" key="3">
    <citation type="submission" date="2025-09" db="UniProtKB">
        <authorList>
            <consortium name="Ensembl"/>
        </authorList>
    </citation>
    <scope>IDENTIFICATION</scope>
</reference>
<feature type="compositionally biased region" description="Pro residues" evidence="3">
    <location>
        <begin position="1156"/>
        <end position="1168"/>
    </location>
</feature>
<dbReference type="SMART" id="SM00147">
    <property type="entry name" value="RasGEF"/>
    <property type="match status" value="1"/>
</dbReference>
<evidence type="ECO:0000256" key="1">
    <source>
        <dbReference type="ARBA" id="ARBA00022658"/>
    </source>
</evidence>
<dbReference type="InterPro" id="IPR001895">
    <property type="entry name" value="RASGEF_cat_dom"/>
</dbReference>
<dbReference type="PANTHER" id="PTHR23113">
    <property type="entry name" value="GUANINE NUCLEOTIDE EXCHANGE FACTOR"/>
    <property type="match status" value="1"/>
</dbReference>
<dbReference type="Gene3D" id="1.10.20.10">
    <property type="entry name" value="Histone, subunit A"/>
    <property type="match status" value="1"/>
</dbReference>
<name>A0AAZ3R4J8_ONCTS</name>
<dbReference type="PROSITE" id="PS50010">
    <property type="entry name" value="DH_2"/>
    <property type="match status" value="1"/>
</dbReference>
<dbReference type="Pfam" id="PF00617">
    <property type="entry name" value="RasGEF"/>
    <property type="match status" value="1"/>
</dbReference>
<dbReference type="Ensembl" id="ENSOTST00005183804.1">
    <property type="protein sequence ID" value="ENSOTSP00005136507.1"/>
    <property type="gene ID" value="ENSOTSG00005002228.2"/>
</dbReference>
<feature type="region of interest" description="Disordered" evidence="3">
    <location>
        <begin position="1270"/>
        <end position="1314"/>
    </location>
</feature>
<dbReference type="InterPro" id="IPR000219">
    <property type="entry name" value="DH_dom"/>
</dbReference>
<feature type="domain" description="DH" evidence="6">
    <location>
        <begin position="198"/>
        <end position="388"/>
    </location>
</feature>
<evidence type="ECO:0000313" key="9">
    <source>
        <dbReference type="Proteomes" id="UP000694402"/>
    </source>
</evidence>
<dbReference type="InterPro" id="IPR036964">
    <property type="entry name" value="RASGEF_cat_dom_sf"/>
</dbReference>
<dbReference type="SUPFAM" id="SSF48065">
    <property type="entry name" value="DBL homology domain (DH-domain)"/>
    <property type="match status" value="1"/>
</dbReference>
<feature type="compositionally biased region" description="Polar residues" evidence="3">
    <location>
        <begin position="1300"/>
        <end position="1314"/>
    </location>
</feature>
<feature type="domain" description="N-terminal Ras-GEF" evidence="7">
    <location>
        <begin position="595"/>
        <end position="739"/>
    </location>
</feature>
<dbReference type="CDD" id="cd06224">
    <property type="entry name" value="REM"/>
    <property type="match status" value="1"/>
</dbReference>
<feature type="domain" description="Ras-GEF" evidence="5">
    <location>
        <begin position="775"/>
        <end position="1014"/>
    </location>
</feature>
<dbReference type="FunFam" id="1.10.20.10:FF:000029">
    <property type="entry name" value="son of sevenless homolog 1 isoform X1"/>
    <property type="match status" value="1"/>
</dbReference>
<dbReference type="InterPro" id="IPR011993">
    <property type="entry name" value="PH-like_dom_sf"/>
</dbReference>
<evidence type="ECO:0000259" key="4">
    <source>
        <dbReference type="PROSITE" id="PS50003"/>
    </source>
</evidence>
<dbReference type="GO" id="GO:0005886">
    <property type="term" value="C:plasma membrane"/>
    <property type="evidence" value="ECO:0007669"/>
    <property type="project" value="TreeGrafter"/>
</dbReference>
<accession>A0AAZ3R4J8</accession>
<dbReference type="InterPro" id="IPR019804">
    <property type="entry name" value="Ras_G-nucl-exch_fac_CS"/>
</dbReference>
<dbReference type="PROSITE" id="PS00720">
    <property type="entry name" value="RASGEF"/>
    <property type="match status" value="1"/>
</dbReference>
<dbReference type="InterPro" id="IPR008937">
    <property type="entry name" value="Ras-like_GEF"/>
</dbReference>
<keyword evidence="1 2" id="KW-0344">Guanine-nucleotide releasing factor</keyword>
<feature type="region of interest" description="Disordered" evidence="3">
    <location>
        <begin position="1014"/>
        <end position="1056"/>
    </location>
</feature>
<dbReference type="Gene3D" id="1.20.870.10">
    <property type="entry name" value="Son of sevenless (SoS) protein Chain: S domain 1"/>
    <property type="match status" value="1"/>
</dbReference>
<evidence type="ECO:0000256" key="3">
    <source>
        <dbReference type="SAM" id="MobiDB-lite"/>
    </source>
</evidence>
<dbReference type="FunFam" id="1.20.900.10:FF:000015">
    <property type="entry name" value="son of sevenless homolog 1 isoform X1"/>
    <property type="match status" value="1"/>
</dbReference>
<dbReference type="GO" id="GO:0007265">
    <property type="term" value="P:Ras protein signal transduction"/>
    <property type="evidence" value="ECO:0007669"/>
    <property type="project" value="TreeGrafter"/>
</dbReference>
<dbReference type="InterPro" id="IPR023578">
    <property type="entry name" value="Ras_GEF_dom_sf"/>
</dbReference>
<evidence type="ECO:0000313" key="8">
    <source>
        <dbReference type="Ensembl" id="ENSOTSP00005136507.1"/>
    </source>
</evidence>
<dbReference type="SUPFAM" id="SSF50729">
    <property type="entry name" value="PH domain-like"/>
    <property type="match status" value="1"/>
</dbReference>
<dbReference type="Gene3D" id="2.30.29.30">
    <property type="entry name" value="Pleckstrin-homology domain (PH domain)/Phosphotyrosine-binding domain (PTB)"/>
    <property type="match status" value="1"/>
</dbReference>
<dbReference type="Pfam" id="PF22697">
    <property type="entry name" value="SOS1_NGEF_PH"/>
    <property type="match status" value="1"/>
</dbReference>
<dbReference type="SUPFAM" id="SSF47113">
    <property type="entry name" value="Histone-fold"/>
    <property type="match status" value="1"/>
</dbReference>
<keyword evidence="9" id="KW-1185">Reference proteome</keyword>
<dbReference type="CDD" id="cd22914">
    <property type="entry name" value="HFD_SOS1_rpt1"/>
    <property type="match status" value="1"/>
</dbReference>
<dbReference type="InterPro" id="IPR009072">
    <property type="entry name" value="Histone-fold"/>
</dbReference>
<dbReference type="Proteomes" id="UP000694402">
    <property type="component" value="Unassembled WGS sequence"/>
</dbReference>
<dbReference type="PROSITE" id="PS50212">
    <property type="entry name" value="RASGEF_NTER"/>
    <property type="match status" value="1"/>
</dbReference>
<dbReference type="PROSITE" id="PS50009">
    <property type="entry name" value="RASGEF_CAT"/>
    <property type="match status" value="1"/>
</dbReference>
<dbReference type="Gene3D" id="1.20.900.10">
    <property type="entry name" value="Dbl homology (DH) domain"/>
    <property type="match status" value="1"/>
</dbReference>
<gene>
    <name evidence="8" type="primary">SOS2</name>
</gene>
<dbReference type="Gene3D" id="6.10.250.3060">
    <property type="match status" value="1"/>
</dbReference>
<dbReference type="Pfam" id="PF00618">
    <property type="entry name" value="RasGEF_N"/>
    <property type="match status" value="1"/>
</dbReference>
<dbReference type="FunFam" id="2.30.29.30:FF:000068">
    <property type="entry name" value="Son of sevenless homolog 1 (Drosophila)"/>
    <property type="match status" value="1"/>
</dbReference>
<dbReference type="InterPro" id="IPR035899">
    <property type="entry name" value="DBL_dom_sf"/>
</dbReference>
<evidence type="ECO:0000256" key="2">
    <source>
        <dbReference type="PROSITE-ProRule" id="PRU00168"/>
    </source>
</evidence>
<dbReference type="InterPro" id="IPR001849">
    <property type="entry name" value="PH_domain"/>
</dbReference>
<proteinExistence type="predicted"/>
<dbReference type="SMART" id="SM00325">
    <property type="entry name" value="RhoGEF"/>
    <property type="match status" value="1"/>
</dbReference>
<dbReference type="CDD" id="cd00160">
    <property type="entry name" value="RhoGEF"/>
    <property type="match status" value="1"/>
</dbReference>
<dbReference type="SMART" id="SM00233">
    <property type="entry name" value="PH"/>
    <property type="match status" value="1"/>
</dbReference>
<dbReference type="InterPro" id="IPR055251">
    <property type="entry name" value="SOS1_NGEF_PH"/>
</dbReference>
<reference evidence="8" key="2">
    <citation type="submission" date="2025-08" db="UniProtKB">
        <authorList>
            <consortium name="Ensembl"/>
        </authorList>
    </citation>
    <scope>IDENTIFICATION</scope>
</reference>
<dbReference type="Pfam" id="PF00621">
    <property type="entry name" value="RhoGEF"/>
    <property type="match status" value="1"/>
</dbReference>
<feature type="region of interest" description="Disordered" evidence="3">
    <location>
        <begin position="1128"/>
        <end position="1247"/>
    </location>
</feature>
<feature type="region of interest" description="Disordered" evidence="3">
    <location>
        <begin position="1069"/>
        <end position="1095"/>
    </location>
</feature>
<dbReference type="GeneTree" id="ENSGT00940000158324"/>
<evidence type="ECO:0008006" key="10">
    <source>
        <dbReference type="Google" id="ProtNLM"/>
    </source>
</evidence>
<feature type="domain" description="PH" evidence="4">
    <location>
        <begin position="441"/>
        <end position="544"/>
    </location>
</feature>
<dbReference type="InterPro" id="IPR000651">
    <property type="entry name" value="Ras-like_Gua-exchang_fac_N"/>
</dbReference>
<protein>
    <recommendedName>
        <fullName evidence="10">Son of sevenless homolog 2 (Drosophila)</fullName>
    </recommendedName>
</protein>
<dbReference type="GO" id="GO:0046982">
    <property type="term" value="F:protein heterodimerization activity"/>
    <property type="evidence" value="ECO:0007669"/>
    <property type="project" value="InterPro"/>
</dbReference>
<dbReference type="CDD" id="cd00155">
    <property type="entry name" value="RasGEF"/>
    <property type="match status" value="1"/>
</dbReference>
<sequence>MQPQQIYDFSSDENSHKWRGLFVQALRKVQLQVHPTLSAKEGALEHIEELILQLLNMLCVAQPRSVQDVEERVQKTFPHPIDKWAIADAQSAIEKRKRRNPLLLPVDKIHPLLKEVLGYKIDYHVCLYIVAVLEYISADILKLAGNYVGNIRHYEISQQDIKVSMCADKVLMDMFDQDEDIGLVSQCTEEPSSSGELTYDDLVRLEIAEERQYLRELDLIIKVFRHHFLFNNKIFTPQDVEVIFSNISDIHELTVKLLGLIEDAVEMTADTSPHPLVGSCFEDLAEEQAFDPYETLSQDILSRQFHEHFSSLMARPTVGLYFQSIAEGFKEAVQYVLPQLMMVPVYHCLHYFELLQQLQEHSEEQDDREGLKQAITALLNLQCSVERIYTKHLPRRKPGEPMYRLYSRQVRSKQLAIKRMNEIQKSIDGWEGKDIGQCCSEFILEGALLRAGAKHERHNFLFDGLMISCKANQSSRLPGSGSGAEFRLKEKFVLRKVRIVDREDSAEFKHAFELVGKDENCVVFCARSAEDKGAWMAALVTLQYRSTLDRMLDTVLQHEEQAQPLRLPSPELYRFAVHDSEENIVFEDSVQSKTGIPIIKAGTVVKLIERLTYHMYADPNFVRTFLTTYRSFCKPQELLRLLIDRIEIPEPEPTEADKQALWNGDQPMAAELQRFRREYVQPVQLRVLNVFRQWVEHHFYDFENDPELRGKLEEYISRKSMRKWVESINKIIKRKMQTQSNGVSHNITFESPPPPIEWHISRLGQTDTFDLMTLHPIEIARQLTLLESELYRAVRPSELVGSVWTKEDKENNSPNLLRMIRHTTNLTLWFEKCIVEAENLDERVAVLTRVIEILQVFQELNNFNGVLEVVSAINSVPVYRLDHTFEAVPERKKRILEEAVELSQDHFKKYLAKLKSINPPCVPFFGIYLTNILKTEEGNPDFLKRHGKELINFSKRRKVAEITGEIQQYQNQPYCLKVQQDIKRFFENLNPMGSLGEKEFSDYLFNKSQEIEPRNCKQPPRFPRKTLYPLKSPGIRPVRTSTSGTLKGHPVPLEREPPHKITFRSIAETEHETSSIASVPTSPSTPTPPQSACSDLSSVFMEPDLYSVYGEAEFHSVSCGSLHQLGEELLKPPPLPPRRKDAFSETKLSSRSKGPPAIPPRLPPPLPRVQPRTPVYNGLSDGPLPSSPHLHHPGTPSQIPLPPSHRSHQRSSLTTPEHPTLPLGRFHWDFGSSPSSPGTPRVPPLAPHPRRSCLLSASQNSLCPLPLPIMAPPVPPRHNSSSQLPKLPPKTYKRELLSPPLQSLSMVESTEGSQ</sequence>
<evidence type="ECO:0000259" key="7">
    <source>
        <dbReference type="PROSITE" id="PS50212"/>
    </source>
</evidence>
<dbReference type="SUPFAM" id="SSF48366">
    <property type="entry name" value="Ras GEF"/>
    <property type="match status" value="1"/>
</dbReference>
<dbReference type="SMART" id="SM00229">
    <property type="entry name" value="RasGEFN"/>
    <property type="match status" value="1"/>
</dbReference>
<evidence type="ECO:0000259" key="6">
    <source>
        <dbReference type="PROSITE" id="PS50010"/>
    </source>
</evidence>
<feature type="compositionally biased region" description="Low complexity" evidence="3">
    <location>
        <begin position="1169"/>
        <end position="1188"/>
    </location>
</feature>
<organism evidence="8 9">
    <name type="scientific">Oncorhynchus tshawytscha</name>
    <name type="common">Chinook salmon</name>
    <name type="synonym">Salmo tshawytscha</name>
    <dbReference type="NCBI Taxonomy" id="74940"/>
    <lineage>
        <taxon>Eukaryota</taxon>
        <taxon>Metazoa</taxon>
        <taxon>Chordata</taxon>
        <taxon>Craniata</taxon>
        <taxon>Vertebrata</taxon>
        <taxon>Euteleostomi</taxon>
        <taxon>Actinopterygii</taxon>
        <taxon>Neopterygii</taxon>
        <taxon>Teleostei</taxon>
        <taxon>Protacanthopterygii</taxon>
        <taxon>Salmoniformes</taxon>
        <taxon>Salmonidae</taxon>
        <taxon>Salmoninae</taxon>
        <taxon>Oncorhynchus</taxon>
    </lineage>
</organism>
<dbReference type="Gene3D" id="1.10.840.10">
    <property type="entry name" value="Ras guanine-nucleotide exchange factors catalytic domain"/>
    <property type="match status" value="1"/>
</dbReference>
<dbReference type="PANTHER" id="PTHR23113:SF150">
    <property type="entry name" value="SON OF SEVENLESS HOMOLOG 2"/>
    <property type="match status" value="1"/>
</dbReference>
<evidence type="ECO:0000259" key="5">
    <source>
        <dbReference type="PROSITE" id="PS50009"/>
    </source>
</evidence>
<dbReference type="PROSITE" id="PS50003">
    <property type="entry name" value="PH_DOMAIN"/>
    <property type="match status" value="1"/>
</dbReference>
<dbReference type="CDD" id="cd22915">
    <property type="entry name" value="HFD_SOS1_rpt2"/>
    <property type="match status" value="1"/>
</dbReference>